<dbReference type="EMBL" id="BARU01049001">
    <property type="protein sequence ID" value="GAI00755.1"/>
    <property type="molecule type" value="Genomic_DNA"/>
</dbReference>
<dbReference type="AlphaFoldDB" id="X1LE99"/>
<dbReference type="GO" id="GO:0006508">
    <property type="term" value="P:proteolysis"/>
    <property type="evidence" value="ECO:0007669"/>
    <property type="project" value="UniProtKB-KW"/>
</dbReference>
<feature type="non-terminal residue" evidence="11">
    <location>
        <position position="55"/>
    </location>
</feature>
<protein>
    <recommendedName>
        <fullName evidence="10">Peptidase M50 domain-containing protein</fullName>
    </recommendedName>
</protein>
<keyword evidence="8" id="KW-0482">Metalloprotease</keyword>
<evidence type="ECO:0000256" key="1">
    <source>
        <dbReference type="ARBA" id="ARBA00001947"/>
    </source>
</evidence>
<evidence type="ECO:0000256" key="7">
    <source>
        <dbReference type="ARBA" id="ARBA00022989"/>
    </source>
</evidence>
<dbReference type="Pfam" id="PF02163">
    <property type="entry name" value="Peptidase_M50"/>
    <property type="match status" value="1"/>
</dbReference>
<accession>X1LE99</accession>
<comment type="subcellular location">
    <subcellularLocation>
        <location evidence="2">Membrane</location>
        <topology evidence="2">Multi-pass membrane protein</topology>
    </subcellularLocation>
</comment>
<dbReference type="GO" id="GO:0016020">
    <property type="term" value="C:membrane"/>
    <property type="evidence" value="ECO:0007669"/>
    <property type="project" value="UniProtKB-SubCell"/>
</dbReference>
<dbReference type="PANTHER" id="PTHR42837">
    <property type="entry name" value="REGULATOR OF SIGMA-E PROTEASE RSEP"/>
    <property type="match status" value="1"/>
</dbReference>
<keyword evidence="4" id="KW-0812">Transmembrane</keyword>
<evidence type="ECO:0000256" key="9">
    <source>
        <dbReference type="ARBA" id="ARBA00023136"/>
    </source>
</evidence>
<reference evidence="11" key="1">
    <citation type="journal article" date="2014" name="Front. Microbiol.">
        <title>High frequency of phylogenetically diverse reductive dehalogenase-homologous genes in deep subseafloor sedimentary metagenomes.</title>
        <authorList>
            <person name="Kawai M."/>
            <person name="Futagami T."/>
            <person name="Toyoda A."/>
            <person name="Takaki Y."/>
            <person name="Nishi S."/>
            <person name="Hori S."/>
            <person name="Arai W."/>
            <person name="Tsubouchi T."/>
            <person name="Morono Y."/>
            <person name="Uchiyama I."/>
            <person name="Ito T."/>
            <person name="Fujiyama A."/>
            <person name="Inagaki F."/>
            <person name="Takami H."/>
        </authorList>
    </citation>
    <scope>NUCLEOTIDE SEQUENCE</scope>
    <source>
        <strain evidence="11">Expedition CK06-06</strain>
    </source>
</reference>
<organism evidence="11">
    <name type="scientific">marine sediment metagenome</name>
    <dbReference type="NCBI Taxonomy" id="412755"/>
    <lineage>
        <taxon>unclassified sequences</taxon>
        <taxon>metagenomes</taxon>
        <taxon>ecological metagenomes</taxon>
    </lineage>
</organism>
<dbReference type="GO" id="GO:0004222">
    <property type="term" value="F:metalloendopeptidase activity"/>
    <property type="evidence" value="ECO:0007669"/>
    <property type="project" value="InterPro"/>
</dbReference>
<evidence type="ECO:0000256" key="6">
    <source>
        <dbReference type="ARBA" id="ARBA00022833"/>
    </source>
</evidence>
<evidence type="ECO:0000313" key="11">
    <source>
        <dbReference type="EMBL" id="GAI00755.1"/>
    </source>
</evidence>
<keyword evidence="6" id="KW-0862">Zinc</keyword>
<gene>
    <name evidence="11" type="ORF">S03H2_72459</name>
</gene>
<dbReference type="PANTHER" id="PTHR42837:SF2">
    <property type="entry name" value="MEMBRANE METALLOPROTEASE ARASP2, CHLOROPLASTIC-RELATED"/>
    <property type="match status" value="1"/>
</dbReference>
<name>X1LE99_9ZZZZ</name>
<dbReference type="InterPro" id="IPR008915">
    <property type="entry name" value="Peptidase_M50"/>
</dbReference>
<evidence type="ECO:0000259" key="10">
    <source>
        <dbReference type="Pfam" id="PF02163"/>
    </source>
</evidence>
<comment type="cofactor">
    <cofactor evidence="1">
        <name>Zn(2+)</name>
        <dbReference type="ChEBI" id="CHEBI:29105"/>
    </cofactor>
</comment>
<keyword evidence="3" id="KW-0645">Protease</keyword>
<evidence type="ECO:0000256" key="5">
    <source>
        <dbReference type="ARBA" id="ARBA00022801"/>
    </source>
</evidence>
<keyword evidence="5" id="KW-0378">Hydrolase</keyword>
<proteinExistence type="predicted"/>
<evidence type="ECO:0000256" key="8">
    <source>
        <dbReference type="ARBA" id="ARBA00023049"/>
    </source>
</evidence>
<feature type="domain" description="Peptidase M50" evidence="10">
    <location>
        <begin position="10"/>
        <end position="55"/>
    </location>
</feature>
<evidence type="ECO:0000256" key="4">
    <source>
        <dbReference type="ARBA" id="ARBA00022692"/>
    </source>
</evidence>
<dbReference type="InterPro" id="IPR004387">
    <property type="entry name" value="Pept_M50_Zn"/>
</dbReference>
<keyword evidence="9" id="KW-0472">Membrane</keyword>
<comment type="caution">
    <text evidence="11">The sequence shown here is derived from an EMBL/GenBank/DDBJ whole genome shotgun (WGS) entry which is preliminary data.</text>
</comment>
<evidence type="ECO:0000256" key="3">
    <source>
        <dbReference type="ARBA" id="ARBA00022670"/>
    </source>
</evidence>
<keyword evidence="7" id="KW-1133">Transmembrane helix</keyword>
<sequence length="55" mass="5922">MSVIITILIFLAVLAVLILAHELGHFATAKAFGVRVDEFGLGFPPRLISVTRGET</sequence>
<evidence type="ECO:0000256" key="2">
    <source>
        <dbReference type="ARBA" id="ARBA00004141"/>
    </source>
</evidence>